<dbReference type="AlphaFoldDB" id="A0A2N0H5I1"/>
<keyword evidence="3" id="KW-1185">Reference proteome</keyword>
<proteinExistence type="predicted"/>
<comment type="caution">
    <text evidence="2">The sequence shown here is derived from an EMBL/GenBank/DDBJ whole genome shotgun (WGS) entry which is preliminary data.</text>
</comment>
<dbReference type="EMBL" id="PHUF01000005">
    <property type="protein sequence ID" value="PKB14172.1"/>
    <property type="molecule type" value="Genomic_DNA"/>
</dbReference>
<feature type="transmembrane region" description="Helical" evidence="1">
    <location>
        <begin position="257"/>
        <end position="279"/>
    </location>
</feature>
<feature type="transmembrane region" description="Helical" evidence="1">
    <location>
        <begin position="370"/>
        <end position="388"/>
    </location>
</feature>
<evidence type="ECO:0000313" key="3">
    <source>
        <dbReference type="Proteomes" id="UP000232587"/>
    </source>
</evidence>
<gene>
    <name evidence="2" type="ORF">B0I00_2804</name>
</gene>
<reference evidence="2 3" key="1">
    <citation type="submission" date="2017-11" db="EMBL/GenBank/DDBJ databases">
        <title>Genomic Encyclopedia of Type Strains, Phase III (KMG-III): the genomes of soil and plant-associated and newly described type strains.</title>
        <authorList>
            <person name="Whitman W."/>
        </authorList>
    </citation>
    <scope>NUCLEOTIDE SEQUENCE [LARGE SCALE GENOMIC DNA]</scope>
    <source>
        <strain evidence="2 3">CGMCC 1.12274</strain>
    </source>
</reference>
<dbReference type="RefSeq" id="WP_100867999.1">
    <property type="nucleotide sequence ID" value="NZ_PHUF01000005.1"/>
</dbReference>
<keyword evidence="1" id="KW-0472">Membrane</keyword>
<feature type="transmembrane region" description="Helical" evidence="1">
    <location>
        <begin position="343"/>
        <end position="361"/>
    </location>
</feature>
<dbReference type="OrthoDB" id="1082056at2"/>
<evidence type="ECO:0008006" key="4">
    <source>
        <dbReference type="Google" id="ProtNLM"/>
    </source>
</evidence>
<dbReference type="Proteomes" id="UP000232587">
    <property type="component" value="Unassembled WGS sequence"/>
</dbReference>
<feature type="transmembrane region" description="Helical" evidence="1">
    <location>
        <begin position="104"/>
        <end position="125"/>
    </location>
</feature>
<keyword evidence="1" id="KW-1133">Transmembrane helix</keyword>
<protein>
    <recommendedName>
        <fullName evidence="4">4-amino-4-deoxy-L-arabinose transferase-like glycosyltransferase</fullName>
    </recommendedName>
</protein>
<evidence type="ECO:0000256" key="1">
    <source>
        <dbReference type="SAM" id="Phobius"/>
    </source>
</evidence>
<keyword evidence="1" id="KW-0812">Transmembrane</keyword>
<accession>A0A2N0H5I1</accession>
<feature type="transmembrane region" description="Helical" evidence="1">
    <location>
        <begin position="228"/>
        <end position="245"/>
    </location>
</feature>
<name>A0A2N0H5I1_9SPHN</name>
<feature type="transmembrane region" description="Helical" evidence="1">
    <location>
        <begin position="187"/>
        <end position="216"/>
    </location>
</feature>
<feature type="transmembrane region" description="Helical" evidence="1">
    <location>
        <begin position="12"/>
        <end position="32"/>
    </location>
</feature>
<sequence length="594" mass="62845">MIAGDPAATGRPGLLGSVWPFWVLFSAIYLMLRWPFVATGRFIDPDDELRLVQMRDLLAGQSWFDLHQYRIDPPGGVVMHWSRLVDAPLAAVQLLLRPLLGPALAEQIATVIVPLGTFAVILFLLSRLAARLVDRDLAGYCAVIAGVSFPLASQVLPTRIDHHGWQIAAALAALLGLVDRAPRRGGALAGLSIAVGMAISLELLPIAALFGAVLLLQALRGAEGRERIGAFLLAVWAGSVTAFALTRGTDLTNYCDAVSPVYLAAMTIVCAAGSSTAVFPRLTMPAYLLILAASGGLALAAIAAINPQCLAGPFSSLDPLLGTLWYDRVAEGRPLFTMNGVLVTQWLVPPLMGLGAALVLWRRASGADRALWLDYALVLAGTVLLGVVVTRSMALAAAFAAVPVAWLVRDAAQNLPKRRGIGQWAMSLAVPVLAIMPALPAQFALTGVEALSAAPAKATAGAQPRAGNAPLQAQDLAAIGNLPRATIFATFDIGPTLLRTTHHSVVATGHHRGAVPMRDVMVAFIADPAAARHIVVRHKARYVILAPDLPEISNYREFAPRGLAVRLADGEIPDWLVPVPSATTARVKTFAVRY</sequence>
<feature type="transmembrane region" description="Helical" evidence="1">
    <location>
        <begin position="137"/>
        <end position="156"/>
    </location>
</feature>
<feature type="transmembrane region" description="Helical" evidence="1">
    <location>
        <begin position="286"/>
        <end position="305"/>
    </location>
</feature>
<organism evidence="2 3">
    <name type="scientific">Novosphingobium kunmingense</name>
    <dbReference type="NCBI Taxonomy" id="1211806"/>
    <lineage>
        <taxon>Bacteria</taxon>
        <taxon>Pseudomonadati</taxon>
        <taxon>Pseudomonadota</taxon>
        <taxon>Alphaproteobacteria</taxon>
        <taxon>Sphingomonadales</taxon>
        <taxon>Sphingomonadaceae</taxon>
        <taxon>Novosphingobium</taxon>
    </lineage>
</organism>
<evidence type="ECO:0000313" key="2">
    <source>
        <dbReference type="EMBL" id="PKB14172.1"/>
    </source>
</evidence>